<proteinExistence type="predicted"/>
<dbReference type="AlphaFoldDB" id="A0AAV9TS33"/>
<gene>
    <name evidence="2" type="ORF">QIS74_00007</name>
</gene>
<protein>
    <submittedName>
        <fullName evidence="2">Uncharacterized protein</fullName>
    </submittedName>
</protein>
<name>A0AAV9TS33_9PEZI</name>
<dbReference type="Proteomes" id="UP001327957">
    <property type="component" value="Unassembled WGS sequence"/>
</dbReference>
<organism evidence="2 3">
    <name type="scientific">Colletotrichum tabaci</name>
    <dbReference type="NCBI Taxonomy" id="1209068"/>
    <lineage>
        <taxon>Eukaryota</taxon>
        <taxon>Fungi</taxon>
        <taxon>Dikarya</taxon>
        <taxon>Ascomycota</taxon>
        <taxon>Pezizomycotina</taxon>
        <taxon>Sordariomycetes</taxon>
        <taxon>Hypocreomycetidae</taxon>
        <taxon>Glomerellales</taxon>
        <taxon>Glomerellaceae</taxon>
        <taxon>Colletotrichum</taxon>
        <taxon>Colletotrichum destructivum species complex</taxon>
    </lineage>
</organism>
<keyword evidence="3" id="KW-1185">Reference proteome</keyword>
<reference evidence="2 3" key="1">
    <citation type="submission" date="2023-04" db="EMBL/GenBank/DDBJ databases">
        <title>Colletotrichum tabacum stain YC1 causing leaf anthracnose on Nicotiana tabacum(L.) cv.</title>
        <authorList>
            <person name="Ji Z."/>
            <person name="Wang M."/>
            <person name="Zhang J."/>
            <person name="Wang N."/>
            <person name="Zhou Z."/>
        </authorList>
    </citation>
    <scope>NUCLEOTIDE SEQUENCE [LARGE SCALE GENOMIC DNA]</scope>
    <source>
        <strain evidence="2 3">YC1</strain>
    </source>
</reference>
<evidence type="ECO:0000313" key="3">
    <source>
        <dbReference type="Proteomes" id="UP001327957"/>
    </source>
</evidence>
<feature type="compositionally biased region" description="Polar residues" evidence="1">
    <location>
        <begin position="31"/>
        <end position="51"/>
    </location>
</feature>
<dbReference type="EMBL" id="JASAOK010000001">
    <property type="protein sequence ID" value="KAK6226452.1"/>
    <property type="molecule type" value="Genomic_DNA"/>
</dbReference>
<sequence>MEQIYDAQIQDLHERLNAEVEAATKAGNGSDIGNISTSTPQSSQIPCSTDTFQPTTVPENVLQRTNSSGIGISNFDMISTMTVNPYQILSDMTSCLKRSAKGMERHVFRIAVARRAWDS</sequence>
<feature type="region of interest" description="Disordered" evidence="1">
    <location>
        <begin position="25"/>
        <end position="51"/>
    </location>
</feature>
<evidence type="ECO:0000256" key="1">
    <source>
        <dbReference type="SAM" id="MobiDB-lite"/>
    </source>
</evidence>
<comment type="caution">
    <text evidence="2">The sequence shown here is derived from an EMBL/GenBank/DDBJ whole genome shotgun (WGS) entry which is preliminary data.</text>
</comment>
<evidence type="ECO:0000313" key="2">
    <source>
        <dbReference type="EMBL" id="KAK6226452.1"/>
    </source>
</evidence>
<accession>A0AAV9TS33</accession>